<accession>A0A1D1UR29</accession>
<proteinExistence type="predicted"/>
<sequence length="63" mass="6720">MALQSYAVKFGDNEDYLPGDTKAAIGSSKFWDSLKDVLALLRPLVDAPAKAESVDCTLADMGV</sequence>
<keyword evidence="2" id="KW-1185">Reference proteome</keyword>
<dbReference type="Proteomes" id="UP000186922">
    <property type="component" value="Unassembled WGS sequence"/>
</dbReference>
<evidence type="ECO:0000313" key="2">
    <source>
        <dbReference type="Proteomes" id="UP000186922"/>
    </source>
</evidence>
<gene>
    <name evidence="1" type="primary">RvY_04078-1</name>
    <name evidence="1" type="synonym">RvY_04078.1</name>
    <name evidence="1" type="ORF">RvY_04078</name>
</gene>
<comment type="caution">
    <text evidence="1">The sequence shown here is derived from an EMBL/GenBank/DDBJ whole genome shotgun (WGS) entry which is preliminary data.</text>
</comment>
<dbReference type="EMBL" id="BDGG01000002">
    <property type="protein sequence ID" value="GAU91911.1"/>
    <property type="molecule type" value="Genomic_DNA"/>
</dbReference>
<organism evidence="1 2">
    <name type="scientific">Ramazzottius varieornatus</name>
    <name type="common">Water bear</name>
    <name type="synonym">Tardigrade</name>
    <dbReference type="NCBI Taxonomy" id="947166"/>
    <lineage>
        <taxon>Eukaryota</taxon>
        <taxon>Metazoa</taxon>
        <taxon>Ecdysozoa</taxon>
        <taxon>Tardigrada</taxon>
        <taxon>Eutardigrada</taxon>
        <taxon>Parachela</taxon>
        <taxon>Hypsibioidea</taxon>
        <taxon>Ramazzottiidae</taxon>
        <taxon>Ramazzottius</taxon>
    </lineage>
</organism>
<evidence type="ECO:0000313" key="1">
    <source>
        <dbReference type="EMBL" id="GAU91911.1"/>
    </source>
</evidence>
<reference evidence="1 2" key="1">
    <citation type="journal article" date="2016" name="Nat. Commun.">
        <title>Extremotolerant tardigrade genome and improved radiotolerance of human cultured cells by tardigrade-unique protein.</title>
        <authorList>
            <person name="Hashimoto T."/>
            <person name="Horikawa D.D."/>
            <person name="Saito Y."/>
            <person name="Kuwahara H."/>
            <person name="Kozuka-Hata H."/>
            <person name="Shin-I T."/>
            <person name="Minakuchi Y."/>
            <person name="Ohishi K."/>
            <person name="Motoyama A."/>
            <person name="Aizu T."/>
            <person name="Enomoto A."/>
            <person name="Kondo K."/>
            <person name="Tanaka S."/>
            <person name="Hara Y."/>
            <person name="Koshikawa S."/>
            <person name="Sagara H."/>
            <person name="Miura T."/>
            <person name="Yokobori S."/>
            <person name="Miyagawa K."/>
            <person name="Suzuki Y."/>
            <person name="Kubo T."/>
            <person name="Oyama M."/>
            <person name="Kohara Y."/>
            <person name="Fujiyama A."/>
            <person name="Arakawa K."/>
            <person name="Katayama T."/>
            <person name="Toyoda A."/>
            <person name="Kunieda T."/>
        </authorList>
    </citation>
    <scope>NUCLEOTIDE SEQUENCE [LARGE SCALE GENOMIC DNA]</scope>
    <source>
        <strain evidence="1 2">YOKOZUNA-1</strain>
    </source>
</reference>
<protein>
    <submittedName>
        <fullName evidence="1">Uncharacterized protein</fullName>
    </submittedName>
</protein>
<dbReference type="OrthoDB" id="4951847at2759"/>
<dbReference type="AlphaFoldDB" id="A0A1D1UR29"/>
<name>A0A1D1UR29_RAMVA</name>